<gene>
    <name evidence="1" type="ORF">DDW13_01795</name>
</gene>
<accession>A0A2T9X9Z3</accession>
<organism evidence="1 2">
    <name type="scientific">Acidianus hospitalis</name>
    <dbReference type="NCBI Taxonomy" id="563177"/>
    <lineage>
        <taxon>Archaea</taxon>
        <taxon>Thermoproteota</taxon>
        <taxon>Thermoprotei</taxon>
        <taxon>Sulfolobales</taxon>
        <taxon>Sulfolobaceae</taxon>
        <taxon>Acidianus</taxon>
    </lineage>
</organism>
<evidence type="ECO:0008006" key="3">
    <source>
        <dbReference type="Google" id="ProtNLM"/>
    </source>
</evidence>
<protein>
    <recommendedName>
        <fullName evidence="3">Endonuclease</fullName>
    </recommendedName>
</protein>
<name>A0A2T9X9Z3_9CREN</name>
<evidence type="ECO:0000313" key="2">
    <source>
        <dbReference type="Proteomes" id="UP000245638"/>
    </source>
</evidence>
<reference evidence="1 2" key="1">
    <citation type="journal article" date="2015" name="Appl. Environ. Microbiol.">
        <title>Nanoarchaeota, Their Sulfolobales Host, and Nanoarchaeota Virus Distribution across Yellowstone National Park Hot Springs.</title>
        <authorList>
            <person name="Munson-McGee J.H."/>
            <person name="Field E.K."/>
            <person name="Bateson M."/>
            <person name="Rooney C."/>
            <person name="Stepanauskas R."/>
            <person name="Young M.J."/>
        </authorList>
    </citation>
    <scope>NUCLEOTIDE SEQUENCE [LARGE SCALE GENOMIC DNA]</scope>
    <source>
        <strain evidence="1">SCGC AC-742_N10</strain>
    </source>
</reference>
<proteinExistence type="predicted"/>
<dbReference type="Proteomes" id="UP000245638">
    <property type="component" value="Unassembled WGS sequence"/>
</dbReference>
<dbReference type="EMBL" id="QEFD01000062">
    <property type="protein sequence ID" value="PVU76913.1"/>
    <property type="molecule type" value="Genomic_DNA"/>
</dbReference>
<evidence type="ECO:0000313" key="1">
    <source>
        <dbReference type="EMBL" id="PVU76913.1"/>
    </source>
</evidence>
<comment type="caution">
    <text evidence="1">The sequence shown here is derived from an EMBL/GenBank/DDBJ whole genome shotgun (WGS) entry which is preliminary data.</text>
</comment>
<dbReference type="AlphaFoldDB" id="A0A2T9X9Z3"/>
<sequence>MSDFYKDFPTRNTEEDTKLEFYASLINYLKKYNMTNNIKFKNPLFEYRRTDLVLVDSNLTPVLVIEFKGDYGTCTQAWDQLKEYARDVPALYYACIIGYSSQEYYQLQIASYNDVKNYAYELSTPEFFKSMNDVVNSIFKTLKPYQTLTPIDKREYERHLRNEASLKFELGRALRENGFDVAVEYGLMRPILSNYSNRVDLAIIKGNSIIPIEVKAKKPGIKGFSQINRYMEVFNSHIGVLAYYDNYGATLELYTEQNYKDFHIKFSDVNGLQLINNNDLLSFINYISIISK</sequence>